<dbReference type="EMBL" id="UYYA01003816">
    <property type="protein sequence ID" value="VDM56027.1"/>
    <property type="molecule type" value="Genomic_DNA"/>
</dbReference>
<evidence type="ECO:0000313" key="4">
    <source>
        <dbReference type="WBParaSite" id="ACOC_0000444101-mRNA-1"/>
    </source>
</evidence>
<gene>
    <name evidence="2" type="ORF">ACOC_LOCUS4442</name>
</gene>
<feature type="compositionally biased region" description="Basic and acidic residues" evidence="1">
    <location>
        <begin position="1"/>
        <end position="11"/>
    </location>
</feature>
<evidence type="ECO:0000313" key="3">
    <source>
        <dbReference type="Proteomes" id="UP000267027"/>
    </source>
</evidence>
<name>A0A0R3PJ41_ANGCS</name>
<reference evidence="2 3" key="2">
    <citation type="submission" date="2018-11" db="EMBL/GenBank/DDBJ databases">
        <authorList>
            <consortium name="Pathogen Informatics"/>
        </authorList>
    </citation>
    <scope>NUCLEOTIDE SEQUENCE [LARGE SCALE GENOMIC DNA]</scope>
    <source>
        <strain evidence="2 3">Costa Rica</strain>
    </source>
</reference>
<dbReference type="AlphaFoldDB" id="A0A0R3PJ41"/>
<protein>
    <submittedName>
        <fullName evidence="4">Craniofacial development protein 2-like</fullName>
    </submittedName>
</protein>
<dbReference type="Proteomes" id="UP000267027">
    <property type="component" value="Unassembled WGS sequence"/>
</dbReference>
<keyword evidence="3" id="KW-1185">Reference proteome</keyword>
<proteinExistence type="predicted"/>
<accession>A0A0R3PJ41</accession>
<reference evidence="4" key="1">
    <citation type="submission" date="2017-02" db="UniProtKB">
        <authorList>
            <consortium name="WormBaseParasite"/>
        </authorList>
    </citation>
    <scope>IDENTIFICATION</scope>
</reference>
<feature type="compositionally biased region" description="Polar residues" evidence="1">
    <location>
        <begin position="13"/>
        <end position="28"/>
    </location>
</feature>
<evidence type="ECO:0000256" key="1">
    <source>
        <dbReference type="SAM" id="MobiDB-lite"/>
    </source>
</evidence>
<feature type="region of interest" description="Disordered" evidence="1">
    <location>
        <begin position="1"/>
        <end position="30"/>
    </location>
</feature>
<dbReference type="WBParaSite" id="ACOC_0000444101-mRNA-1">
    <property type="protein sequence ID" value="ACOC_0000444101-mRNA-1"/>
    <property type="gene ID" value="ACOC_0000444101"/>
</dbReference>
<sequence length="119" mass="13774">MPSDWLKREEATDSTPSMTPEKNCSSEHTTAEELAASVLSSTHRFIQATNNPNRTFTIKEMWINRCGFTIFVVSAQTSSYDEEEVEAFHMNMEKLYREDNTFFKVIIGDLNKDLIWKNV</sequence>
<organism evidence="4">
    <name type="scientific">Angiostrongylus costaricensis</name>
    <name type="common">Nematode worm</name>
    <dbReference type="NCBI Taxonomy" id="334426"/>
    <lineage>
        <taxon>Eukaryota</taxon>
        <taxon>Metazoa</taxon>
        <taxon>Ecdysozoa</taxon>
        <taxon>Nematoda</taxon>
        <taxon>Chromadorea</taxon>
        <taxon>Rhabditida</taxon>
        <taxon>Rhabditina</taxon>
        <taxon>Rhabditomorpha</taxon>
        <taxon>Strongyloidea</taxon>
        <taxon>Metastrongylidae</taxon>
        <taxon>Angiostrongylus</taxon>
    </lineage>
</organism>
<evidence type="ECO:0000313" key="2">
    <source>
        <dbReference type="EMBL" id="VDM56027.1"/>
    </source>
</evidence>